<dbReference type="FunCoup" id="A0A6P8I6S5">
    <property type="interactions" value="1996"/>
</dbReference>
<evidence type="ECO:0000313" key="17">
    <source>
        <dbReference type="RefSeq" id="XP_031563036.1"/>
    </source>
</evidence>
<keyword evidence="11 14" id="KW-0472">Membrane</keyword>
<organism evidence="16 17">
    <name type="scientific">Actinia tenebrosa</name>
    <name type="common">Australian red waratah sea anemone</name>
    <dbReference type="NCBI Taxonomy" id="6105"/>
    <lineage>
        <taxon>Eukaryota</taxon>
        <taxon>Metazoa</taxon>
        <taxon>Cnidaria</taxon>
        <taxon>Anthozoa</taxon>
        <taxon>Hexacorallia</taxon>
        <taxon>Actiniaria</taxon>
        <taxon>Actiniidae</taxon>
        <taxon>Actinia</taxon>
    </lineage>
</organism>
<proteinExistence type="inferred from homology"/>
<feature type="domain" description="Myosin-binding" evidence="15">
    <location>
        <begin position="142"/>
        <end position="420"/>
    </location>
</feature>
<evidence type="ECO:0000256" key="8">
    <source>
        <dbReference type="ARBA" id="ARBA00022949"/>
    </source>
</evidence>
<dbReference type="GO" id="GO:0098609">
    <property type="term" value="P:cell-cell adhesion"/>
    <property type="evidence" value="ECO:0007669"/>
    <property type="project" value="InterPro"/>
</dbReference>
<evidence type="ECO:0000256" key="1">
    <source>
        <dbReference type="ARBA" id="ARBA00004123"/>
    </source>
</evidence>
<keyword evidence="12" id="KW-0539">Nucleus</keyword>
<comment type="similarity">
    <text evidence="4">Belongs to the vezatin family.</text>
</comment>
<evidence type="ECO:0000256" key="10">
    <source>
        <dbReference type="ARBA" id="ARBA00023054"/>
    </source>
</evidence>
<keyword evidence="7 14" id="KW-0812">Transmembrane</keyword>
<dbReference type="Pfam" id="PF12632">
    <property type="entry name" value="Vezatin"/>
    <property type="match status" value="1"/>
</dbReference>
<feature type="compositionally biased region" description="Basic and acidic residues" evidence="13">
    <location>
        <begin position="599"/>
        <end position="612"/>
    </location>
</feature>
<accession>A0A6P8I6S5</accession>
<comment type="subcellular location">
    <subcellularLocation>
        <location evidence="2">Cell junction</location>
        <location evidence="2">Adherens junction</location>
    </subcellularLocation>
    <subcellularLocation>
        <location evidence="3">Cell membrane</location>
        <topology evidence="3">Multi-pass membrane protein</topology>
    </subcellularLocation>
    <subcellularLocation>
        <location evidence="1">Nucleus</location>
    </subcellularLocation>
</comment>
<evidence type="ECO:0000256" key="7">
    <source>
        <dbReference type="ARBA" id="ARBA00022692"/>
    </source>
</evidence>
<evidence type="ECO:0000313" key="16">
    <source>
        <dbReference type="Proteomes" id="UP000515163"/>
    </source>
</evidence>
<evidence type="ECO:0000256" key="12">
    <source>
        <dbReference type="ARBA" id="ARBA00023242"/>
    </source>
</evidence>
<reference evidence="17" key="1">
    <citation type="submission" date="2025-08" db="UniProtKB">
        <authorList>
            <consortium name="RefSeq"/>
        </authorList>
    </citation>
    <scope>IDENTIFICATION</scope>
    <source>
        <tissue evidence="17">Tentacle</tissue>
    </source>
</reference>
<dbReference type="GO" id="GO:0005886">
    <property type="term" value="C:plasma membrane"/>
    <property type="evidence" value="ECO:0007669"/>
    <property type="project" value="UniProtKB-SubCell"/>
</dbReference>
<evidence type="ECO:0000256" key="6">
    <source>
        <dbReference type="ARBA" id="ARBA00022475"/>
    </source>
</evidence>
<dbReference type="AlphaFoldDB" id="A0A6P8I6S5"/>
<sequence length="708" mass="80442">MADEDDEDVIFENSPLEKYLKEAGFTEIESEKVDKPDKRDGEDKKKDIVEQSNSGLNEWIVSLNGRLLGLGTDELLLTRKEYATVVINSGTLSEDDFTFLHQFDPALFDIPPEETVNNTERAQMFFLSDWTREAILSILFLLLAIFLASSYWDYLFDHKGSTIGALLVISVIGYYVWSIHSLRALHCRNIKVLKDYTNEIKSFVTVFRKSVMLIQELELISKGYTLVGLGMQIGYGQDGEGQCTKDIYPKLRQSLCDNGMDVLMRSCSTMEKMFVDFPFATEVTSVFTCISSNPLSQFGLGECAQSEKLSLSYLKILLSAIASQQSEFLSRFLLSLSEKARSSEMIFDRKSFERLFLGFYDQLGLVKKALKSLQLSYHLHKSALTFKGDNELHHDTTNNKSQSKWTQYYTSIHSLELHLKACLTRMQFINTFITSATETESKELTSNSSSEDFDKDLHMKELESNYNLLRNELDSAICCWEEGFHNLRMISGIDKSEVITEEDFNEKEIDENPSPVNKSMMMEPEEVMGDCVFEGYTDFDDDSDFDQKILTREELERESRTREESQHLLLELKSVLLTKAKDPLITDAGFVKPSKKQKNKDENEKGPSKPEDMQTEFLVNGSKLNDSFKVDDGFMNAASEDKYGHLSIMKEIIGEGTRDSGEPLLTKKKQALPTGQWSSKAFSIAIQEAAMSRGTAFMEESYGSSDSD</sequence>
<dbReference type="GO" id="GO:0017022">
    <property type="term" value="F:myosin binding"/>
    <property type="evidence" value="ECO:0007669"/>
    <property type="project" value="InterPro"/>
</dbReference>
<evidence type="ECO:0000256" key="9">
    <source>
        <dbReference type="ARBA" id="ARBA00022989"/>
    </source>
</evidence>
<evidence type="ECO:0000256" key="4">
    <source>
        <dbReference type="ARBA" id="ARBA00007245"/>
    </source>
</evidence>
<keyword evidence="8" id="KW-0965">Cell junction</keyword>
<dbReference type="InterPro" id="IPR026858">
    <property type="entry name" value="Vezatin"/>
</dbReference>
<evidence type="ECO:0000259" key="15">
    <source>
        <dbReference type="Pfam" id="PF12632"/>
    </source>
</evidence>
<dbReference type="GO" id="GO:0005912">
    <property type="term" value="C:adherens junction"/>
    <property type="evidence" value="ECO:0007669"/>
    <property type="project" value="UniProtKB-SubCell"/>
</dbReference>
<evidence type="ECO:0000256" key="14">
    <source>
        <dbReference type="SAM" id="Phobius"/>
    </source>
</evidence>
<dbReference type="PANTHER" id="PTHR15989:SF5">
    <property type="entry name" value="VEZATIN"/>
    <property type="match status" value="1"/>
</dbReference>
<feature type="transmembrane region" description="Helical" evidence="14">
    <location>
        <begin position="164"/>
        <end position="185"/>
    </location>
</feature>
<dbReference type="InterPro" id="IPR026859">
    <property type="entry name" value="Myosin-bd"/>
</dbReference>
<feature type="transmembrane region" description="Helical" evidence="14">
    <location>
        <begin position="134"/>
        <end position="152"/>
    </location>
</feature>
<feature type="region of interest" description="Disordered" evidence="13">
    <location>
        <begin position="588"/>
        <end position="614"/>
    </location>
</feature>
<keyword evidence="9 14" id="KW-1133">Transmembrane helix</keyword>
<name>A0A6P8I6S5_ACTTE</name>
<evidence type="ECO:0000256" key="5">
    <source>
        <dbReference type="ARBA" id="ARBA00018125"/>
    </source>
</evidence>
<keyword evidence="10" id="KW-0175">Coiled coil</keyword>
<evidence type="ECO:0000256" key="13">
    <source>
        <dbReference type="SAM" id="MobiDB-lite"/>
    </source>
</evidence>
<gene>
    <name evidence="17" type="primary">LOC116298653</name>
</gene>
<keyword evidence="16" id="KW-1185">Reference proteome</keyword>
<dbReference type="KEGG" id="aten:116298653"/>
<dbReference type="Proteomes" id="UP000515163">
    <property type="component" value="Unplaced"/>
</dbReference>
<dbReference type="PANTHER" id="PTHR15989">
    <property type="entry name" value="VEZATIN"/>
    <property type="match status" value="1"/>
</dbReference>
<dbReference type="InParanoid" id="A0A6P8I6S5"/>
<evidence type="ECO:0000256" key="3">
    <source>
        <dbReference type="ARBA" id="ARBA00004651"/>
    </source>
</evidence>
<dbReference type="GO" id="GO:0005634">
    <property type="term" value="C:nucleus"/>
    <property type="evidence" value="ECO:0007669"/>
    <property type="project" value="UniProtKB-SubCell"/>
</dbReference>
<protein>
    <recommendedName>
        <fullName evidence="5">Vezatin</fullName>
    </recommendedName>
</protein>
<dbReference type="OrthoDB" id="21151at2759"/>
<evidence type="ECO:0000256" key="11">
    <source>
        <dbReference type="ARBA" id="ARBA00023136"/>
    </source>
</evidence>
<keyword evidence="6" id="KW-1003">Cell membrane</keyword>
<dbReference type="GeneID" id="116298653"/>
<dbReference type="RefSeq" id="XP_031563036.1">
    <property type="nucleotide sequence ID" value="XM_031707176.1"/>
</dbReference>
<evidence type="ECO:0000256" key="2">
    <source>
        <dbReference type="ARBA" id="ARBA00004536"/>
    </source>
</evidence>